<comment type="caution">
    <text evidence="2">The sequence shown here is derived from an EMBL/GenBank/DDBJ whole genome shotgun (WGS) entry which is preliminary data.</text>
</comment>
<dbReference type="EMBL" id="JAHKSW010000028">
    <property type="protein sequence ID" value="KAG7314492.1"/>
    <property type="molecule type" value="Genomic_DNA"/>
</dbReference>
<accession>A0A9D3N4Y5</accession>
<feature type="region of interest" description="Disordered" evidence="1">
    <location>
        <begin position="1"/>
        <end position="44"/>
    </location>
</feature>
<proteinExistence type="predicted"/>
<evidence type="ECO:0000313" key="3">
    <source>
        <dbReference type="Proteomes" id="UP000824219"/>
    </source>
</evidence>
<protein>
    <submittedName>
        <fullName evidence="2">Uncharacterized protein</fullName>
    </submittedName>
</protein>
<name>A0A9D3N4Y5_9TELE</name>
<gene>
    <name evidence="2" type="ORF">KOW79_021795</name>
</gene>
<evidence type="ECO:0000256" key="1">
    <source>
        <dbReference type="SAM" id="MobiDB-lite"/>
    </source>
</evidence>
<dbReference type="AlphaFoldDB" id="A0A9D3N4Y5"/>
<sequence length="79" mass="8279">MDEEGSSVAGSLSHRNAHAPTAARGDPQSGAVQGKKKSADTAWPITEPCAVLTPPLSDQSAECMAVFQMEHFCIPVHCS</sequence>
<organism evidence="2 3">
    <name type="scientific">Hemibagrus wyckioides</name>
    <dbReference type="NCBI Taxonomy" id="337641"/>
    <lineage>
        <taxon>Eukaryota</taxon>
        <taxon>Metazoa</taxon>
        <taxon>Chordata</taxon>
        <taxon>Craniata</taxon>
        <taxon>Vertebrata</taxon>
        <taxon>Euteleostomi</taxon>
        <taxon>Actinopterygii</taxon>
        <taxon>Neopterygii</taxon>
        <taxon>Teleostei</taxon>
        <taxon>Ostariophysi</taxon>
        <taxon>Siluriformes</taxon>
        <taxon>Bagridae</taxon>
        <taxon>Hemibagrus</taxon>
    </lineage>
</organism>
<reference evidence="2 3" key="1">
    <citation type="submission" date="2021-06" db="EMBL/GenBank/DDBJ databases">
        <title>Chromosome-level genome assembly of the red-tail catfish (Hemibagrus wyckioides).</title>
        <authorList>
            <person name="Shao F."/>
        </authorList>
    </citation>
    <scope>NUCLEOTIDE SEQUENCE [LARGE SCALE GENOMIC DNA]</scope>
    <source>
        <strain evidence="2">EC202008001</strain>
        <tissue evidence="2">Blood</tissue>
    </source>
</reference>
<dbReference type="Proteomes" id="UP000824219">
    <property type="component" value="Linkage Group LG28"/>
</dbReference>
<evidence type="ECO:0000313" key="2">
    <source>
        <dbReference type="EMBL" id="KAG7314492.1"/>
    </source>
</evidence>
<keyword evidence="3" id="KW-1185">Reference proteome</keyword>